<accession>A0ABW4SXQ6</accession>
<dbReference type="SUPFAM" id="SSF161098">
    <property type="entry name" value="MetI-like"/>
    <property type="match status" value="1"/>
</dbReference>
<dbReference type="EMBL" id="JBHUFV010000033">
    <property type="protein sequence ID" value="MFD1933969.1"/>
    <property type="molecule type" value="Genomic_DNA"/>
</dbReference>
<dbReference type="Gene3D" id="1.10.3720.10">
    <property type="entry name" value="MetI-like"/>
    <property type="match status" value="1"/>
</dbReference>
<name>A0ABW4SXQ6_9ACTN</name>
<protein>
    <submittedName>
        <fullName evidence="12">Amino acid ABC transporter permease</fullName>
    </submittedName>
</protein>
<keyword evidence="6" id="KW-0029">Amino-acid transport</keyword>
<feature type="transmembrane region" description="Helical" evidence="9">
    <location>
        <begin position="59"/>
        <end position="78"/>
    </location>
</feature>
<comment type="subcellular location">
    <subcellularLocation>
        <location evidence="1 9">Cell membrane</location>
        <topology evidence="1 9">Multi-pass membrane protein</topology>
    </subcellularLocation>
</comment>
<evidence type="ECO:0000256" key="9">
    <source>
        <dbReference type="RuleBase" id="RU363032"/>
    </source>
</evidence>
<evidence type="ECO:0000256" key="2">
    <source>
        <dbReference type="ARBA" id="ARBA00010072"/>
    </source>
</evidence>
<sequence length="366" mass="38414">MTTGHALLEDEAAPPSRSQPLPAPGRGFALTGLAAAALATLATWAVAAELVATAASGPWLWVLGAVAVAGAPAVLAVFRPAWDAWRAARACAAALAAPDVVAARRLAARGRESAWTALGAAFAVLCALAVVVFVLANDAAVQKTFLDGPLMWASVPDIARAFATNLLIAVVAQVLVLVWALVLALARLAPGRAGRPIRMLATFYIDAIRAIPAIIVIYLIGFGLPLAQVPLLSGLDQTWYAILALTVVYGAYVAEVFRAGIESIHPSQIAASRSLGFSYLATMRHVVVPQATRRVIPPLLNDFISLQKDTALVNVIGSIDAFNQAKILASNNFNLSSVTVVAGLFILITIPQARLVDRLVTRDRSK</sequence>
<dbReference type="PROSITE" id="PS50928">
    <property type="entry name" value="ABC_TM1"/>
    <property type="match status" value="1"/>
</dbReference>
<dbReference type="Proteomes" id="UP001597368">
    <property type="component" value="Unassembled WGS sequence"/>
</dbReference>
<dbReference type="InterPro" id="IPR035906">
    <property type="entry name" value="MetI-like_sf"/>
</dbReference>
<feature type="transmembrane region" description="Helical" evidence="9">
    <location>
        <begin position="27"/>
        <end position="47"/>
    </location>
</feature>
<evidence type="ECO:0000256" key="10">
    <source>
        <dbReference type="SAM" id="MobiDB-lite"/>
    </source>
</evidence>
<evidence type="ECO:0000256" key="3">
    <source>
        <dbReference type="ARBA" id="ARBA00022448"/>
    </source>
</evidence>
<feature type="transmembrane region" description="Helical" evidence="9">
    <location>
        <begin position="333"/>
        <end position="353"/>
    </location>
</feature>
<evidence type="ECO:0000256" key="8">
    <source>
        <dbReference type="ARBA" id="ARBA00023136"/>
    </source>
</evidence>
<proteinExistence type="inferred from homology"/>
<dbReference type="PANTHER" id="PTHR30614:SF20">
    <property type="entry name" value="GLUTAMINE TRANSPORT SYSTEM PERMEASE PROTEIN GLNP"/>
    <property type="match status" value="1"/>
</dbReference>
<dbReference type="NCBIfam" id="TIGR01726">
    <property type="entry name" value="HEQRo_perm_3TM"/>
    <property type="match status" value="1"/>
</dbReference>
<evidence type="ECO:0000259" key="11">
    <source>
        <dbReference type="PROSITE" id="PS50928"/>
    </source>
</evidence>
<comment type="similarity">
    <text evidence="2">Belongs to the binding-protein-dependent transport system permease family. HisMQ subfamily.</text>
</comment>
<evidence type="ECO:0000313" key="12">
    <source>
        <dbReference type="EMBL" id="MFD1933969.1"/>
    </source>
</evidence>
<keyword evidence="3 9" id="KW-0813">Transport</keyword>
<reference evidence="13" key="1">
    <citation type="journal article" date="2019" name="Int. J. Syst. Evol. Microbiol.">
        <title>The Global Catalogue of Microorganisms (GCM) 10K type strain sequencing project: providing services to taxonomists for standard genome sequencing and annotation.</title>
        <authorList>
            <consortium name="The Broad Institute Genomics Platform"/>
            <consortium name="The Broad Institute Genome Sequencing Center for Infectious Disease"/>
            <person name="Wu L."/>
            <person name="Ma J."/>
        </authorList>
    </citation>
    <scope>NUCLEOTIDE SEQUENCE [LARGE SCALE GENOMIC DNA]</scope>
    <source>
        <strain evidence="13">ICMP 6774ER</strain>
    </source>
</reference>
<comment type="caution">
    <text evidence="12">The sequence shown here is derived from an EMBL/GenBank/DDBJ whole genome shotgun (WGS) entry which is preliminary data.</text>
</comment>
<dbReference type="InterPro" id="IPR043429">
    <property type="entry name" value="ArtM/GltK/GlnP/TcyL/YhdX-like"/>
</dbReference>
<dbReference type="InterPro" id="IPR000515">
    <property type="entry name" value="MetI-like"/>
</dbReference>
<feature type="transmembrane region" description="Helical" evidence="9">
    <location>
        <begin position="166"/>
        <end position="186"/>
    </location>
</feature>
<dbReference type="InterPro" id="IPR010065">
    <property type="entry name" value="AA_ABC_transptr_permease_3TM"/>
</dbReference>
<gene>
    <name evidence="12" type="ORF">ACFSKW_21115</name>
</gene>
<evidence type="ECO:0000256" key="6">
    <source>
        <dbReference type="ARBA" id="ARBA00022970"/>
    </source>
</evidence>
<organism evidence="12 13">
    <name type="scientific">Nonomuraea mangrovi</name>
    <dbReference type="NCBI Taxonomy" id="2316207"/>
    <lineage>
        <taxon>Bacteria</taxon>
        <taxon>Bacillati</taxon>
        <taxon>Actinomycetota</taxon>
        <taxon>Actinomycetes</taxon>
        <taxon>Streptosporangiales</taxon>
        <taxon>Streptosporangiaceae</taxon>
        <taxon>Nonomuraea</taxon>
    </lineage>
</organism>
<evidence type="ECO:0000313" key="13">
    <source>
        <dbReference type="Proteomes" id="UP001597368"/>
    </source>
</evidence>
<keyword evidence="8 9" id="KW-0472">Membrane</keyword>
<dbReference type="RefSeq" id="WP_379574016.1">
    <property type="nucleotide sequence ID" value="NZ_JBHUFV010000033.1"/>
</dbReference>
<dbReference type="PANTHER" id="PTHR30614">
    <property type="entry name" value="MEMBRANE COMPONENT OF AMINO ACID ABC TRANSPORTER"/>
    <property type="match status" value="1"/>
</dbReference>
<dbReference type="CDD" id="cd06261">
    <property type="entry name" value="TM_PBP2"/>
    <property type="match status" value="1"/>
</dbReference>
<evidence type="ECO:0000256" key="7">
    <source>
        <dbReference type="ARBA" id="ARBA00022989"/>
    </source>
</evidence>
<feature type="domain" description="ABC transmembrane type-1" evidence="11">
    <location>
        <begin position="162"/>
        <end position="356"/>
    </location>
</feature>
<keyword evidence="7 9" id="KW-1133">Transmembrane helix</keyword>
<feature type="region of interest" description="Disordered" evidence="10">
    <location>
        <begin position="1"/>
        <end position="21"/>
    </location>
</feature>
<feature type="transmembrane region" description="Helical" evidence="9">
    <location>
        <begin position="239"/>
        <end position="257"/>
    </location>
</feature>
<evidence type="ECO:0000256" key="4">
    <source>
        <dbReference type="ARBA" id="ARBA00022475"/>
    </source>
</evidence>
<evidence type="ECO:0000256" key="1">
    <source>
        <dbReference type="ARBA" id="ARBA00004651"/>
    </source>
</evidence>
<keyword evidence="5 9" id="KW-0812">Transmembrane</keyword>
<evidence type="ECO:0000256" key="5">
    <source>
        <dbReference type="ARBA" id="ARBA00022692"/>
    </source>
</evidence>
<keyword evidence="4" id="KW-1003">Cell membrane</keyword>
<feature type="transmembrane region" description="Helical" evidence="9">
    <location>
        <begin position="207"/>
        <end position="227"/>
    </location>
</feature>
<feature type="transmembrane region" description="Helical" evidence="9">
    <location>
        <begin position="114"/>
        <end position="136"/>
    </location>
</feature>
<keyword evidence="13" id="KW-1185">Reference proteome</keyword>
<dbReference type="Pfam" id="PF00528">
    <property type="entry name" value="BPD_transp_1"/>
    <property type="match status" value="1"/>
</dbReference>